<proteinExistence type="inferred from homology"/>
<dbReference type="GO" id="GO:0003735">
    <property type="term" value="F:structural constituent of ribosome"/>
    <property type="evidence" value="ECO:0007669"/>
    <property type="project" value="InterPro"/>
</dbReference>
<dbReference type="Gene3D" id="3.30.1740.20">
    <property type="entry name" value="Ribosomal protein S26e"/>
    <property type="match status" value="1"/>
</dbReference>
<sequence length="349" mass="38367">MKNAIWPLPDMDSTGNWYKPGQVSLEKDLILPYVPNVHLCDPKCLSESKANRKTLLFFRGRLKRNADKKVKKLYLPRAAAPLPVGVITQDMRRVNMAPRILSEGIHTTLECSLRKDSEEKGEAPVLFRLDHLLFDAILEDCVDTSDSFLGLEGYSLMRVRSCKVVEWGVLSSDINVIVACNSFFPQDLSKLMVTCADSQVRVLHGINVVGKYRGTIVLSRLRYFVAGIFDYLLSGEGTAAATSMAAAMLTPSAALTAANSAPRGTPRCSCIGVSSNESDKAIKRFLVRNMVDQAAVRDIQEACAFDGYTLPKLYVKMEYCVSCAIHFKDDMPKPGQAPRPAGAAAPPRS</sequence>
<accession>A0A834G4G9</accession>
<evidence type="ECO:0000256" key="3">
    <source>
        <dbReference type="ARBA" id="ARBA00023274"/>
    </source>
</evidence>
<dbReference type="PANTHER" id="PTHR12538:SF0">
    <property type="entry name" value="40S RIBOSOMAL PROTEIN S26"/>
    <property type="match status" value="1"/>
</dbReference>
<dbReference type="GO" id="GO:0003729">
    <property type="term" value="F:mRNA binding"/>
    <property type="evidence" value="ECO:0007669"/>
    <property type="project" value="TreeGrafter"/>
</dbReference>
<keyword evidence="2" id="KW-0689">Ribosomal protein</keyword>
<reference evidence="4" key="1">
    <citation type="submission" date="2019-11" db="EMBL/GenBank/DDBJ databases">
        <authorList>
            <person name="Liu Y."/>
            <person name="Hou J."/>
            <person name="Li T.-Q."/>
            <person name="Guan C.-H."/>
            <person name="Wu X."/>
            <person name="Wu H.-Z."/>
            <person name="Ling F."/>
            <person name="Zhang R."/>
            <person name="Shi X.-G."/>
            <person name="Ren J.-P."/>
            <person name="Chen E.-F."/>
            <person name="Sun J.-M."/>
        </authorList>
    </citation>
    <scope>NUCLEOTIDE SEQUENCE</scope>
    <source>
        <strain evidence="4">Adult_tree_wgs_1</strain>
        <tissue evidence="4">Leaves</tissue>
    </source>
</reference>
<dbReference type="AlphaFoldDB" id="A0A834G4G9"/>
<dbReference type="PROSITE" id="PS00733">
    <property type="entry name" value="RIBOSOMAL_S26E"/>
    <property type="match status" value="1"/>
</dbReference>
<dbReference type="OrthoDB" id="1921981at2759"/>
<protein>
    <recommendedName>
        <fullName evidence="6">40S ribosomal protein S26</fullName>
    </recommendedName>
</protein>
<keyword evidence="5" id="KW-1185">Reference proteome</keyword>
<dbReference type="InterPro" id="IPR038551">
    <property type="entry name" value="Ribosomal_eS26_sf"/>
</dbReference>
<name>A0A834G4G9_RHOSS</name>
<comment type="similarity">
    <text evidence="1">Belongs to the eukaryotic ribosomal protein eS26 family.</text>
</comment>
<gene>
    <name evidence="4" type="ORF">RHSIM_Rhsim13G0060400</name>
</gene>
<evidence type="ECO:0000256" key="2">
    <source>
        <dbReference type="ARBA" id="ARBA00022980"/>
    </source>
</evidence>
<dbReference type="GO" id="GO:0006412">
    <property type="term" value="P:translation"/>
    <property type="evidence" value="ECO:0007669"/>
    <property type="project" value="InterPro"/>
</dbReference>
<evidence type="ECO:0000313" key="4">
    <source>
        <dbReference type="EMBL" id="KAF7121366.1"/>
    </source>
</evidence>
<evidence type="ECO:0008006" key="6">
    <source>
        <dbReference type="Google" id="ProtNLM"/>
    </source>
</evidence>
<dbReference type="EMBL" id="WJXA01000013">
    <property type="protein sequence ID" value="KAF7121366.1"/>
    <property type="molecule type" value="Genomic_DNA"/>
</dbReference>
<comment type="caution">
    <text evidence="4">The sequence shown here is derived from an EMBL/GenBank/DDBJ whole genome shotgun (WGS) entry which is preliminary data.</text>
</comment>
<evidence type="ECO:0000256" key="1">
    <source>
        <dbReference type="ARBA" id="ARBA00008596"/>
    </source>
</evidence>
<dbReference type="InterPro" id="IPR000892">
    <property type="entry name" value="Ribosomal_eS26"/>
</dbReference>
<dbReference type="Proteomes" id="UP000626092">
    <property type="component" value="Unassembled WGS sequence"/>
</dbReference>
<organism evidence="4 5">
    <name type="scientific">Rhododendron simsii</name>
    <name type="common">Sims's rhododendron</name>
    <dbReference type="NCBI Taxonomy" id="118357"/>
    <lineage>
        <taxon>Eukaryota</taxon>
        <taxon>Viridiplantae</taxon>
        <taxon>Streptophyta</taxon>
        <taxon>Embryophyta</taxon>
        <taxon>Tracheophyta</taxon>
        <taxon>Spermatophyta</taxon>
        <taxon>Magnoliopsida</taxon>
        <taxon>eudicotyledons</taxon>
        <taxon>Gunneridae</taxon>
        <taxon>Pentapetalae</taxon>
        <taxon>asterids</taxon>
        <taxon>Ericales</taxon>
        <taxon>Ericaceae</taxon>
        <taxon>Ericoideae</taxon>
        <taxon>Rhodoreae</taxon>
        <taxon>Rhododendron</taxon>
    </lineage>
</organism>
<evidence type="ECO:0000313" key="5">
    <source>
        <dbReference type="Proteomes" id="UP000626092"/>
    </source>
</evidence>
<keyword evidence="3" id="KW-0687">Ribonucleoprotein</keyword>
<dbReference type="Pfam" id="PF01283">
    <property type="entry name" value="Ribosomal_S26e"/>
    <property type="match status" value="1"/>
</dbReference>
<dbReference type="InterPro" id="IPR047864">
    <property type="entry name" value="Ribosomal_eS26_CS"/>
</dbReference>
<dbReference type="PANTHER" id="PTHR12538">
    <property type="entry name" value="40S RIBOSOMAL PROTEIN S26"/>
    <property type="match status" value="1"/>
</dbReference>
<dbReference type="GO" id="GO:0022627">
    <property type="term" value="C:cytosolic small ribosomal subunit"/>
    <property type="evidence" value="ECO:0007669"/>
    <property type="project" value="TreeGrafter"/>
</dbReference>